<dbReference type="GO" id="GO:0005876">
    <property type="term" value="C:spindle microtubule"/>
    <property type="evidence" value="ECO:0007669"/>
    <property type="project" value="TreeGrafter"/>
</dbReference>
<dbReference type="GO" id="GO:0008574">
    <property type="term" value="F:plus-end-directed microtubule motor activity"/>
    <property type="evidence" value="ECO:0007669"/>
    <property type="project" value="TreeGrafter"/>
</dbReference>
<dbReference type="FunFam" id="3.40.850.10:FF:000019">
    <property type="entry name" value="Kinesin-like protein KIN-5D"/>
    <property type="match status" value="1"/>
</dbReference>
<dbReference type="GO" id="GO:0005524">
    <property type="term" value="F:ATP binding"/>
    <property type="evidence" value="ECO:0007669"/>
    <property type="project" value="UniProtKB-KW"/>
</dbReference>
<reference evidence="14 15" key="1">
    <citation type="journal article" date="2020" name="IScience">
        <title>Genome Sequencing of the Endangered Kingdonia uniflora (Circaeasteraceae, Ranunculales) Reveals Potential Mechanisms of Evolutionary Specialization.</title>
        <authorList>
            <person name="Sun Y."/>
            <person name="Deng T."/>
            <person name="Zhang A."/>
            <person name="Moore M.J."/>
            <person name="Landis J.B."/>
            <person name="Lin N."/>
            <person name="Zhang H."/>
            <person name="Zhang X."/>
            <person name="Huang J."/>
            <person name="Zhang X."/>
            <person name="Sun H."/>
            <person name="Wang H."/>
        </authorList>
    </citation>
    <scope>NUCLEOTIDE SEQUENCE [LARGE SCALE GENOMIC DNA]</scope>
    <source>
        <strain evidence="14">TB1705</strain>
        <tissue evidence="14">Leaf</tissue>
    </source>
</reference>
<evidence type="ECO:0000256" key="11">
    <source>
        <dbReference type="RuleBase" id="RU000394"/>
    </source>
</evidence>
<dbReference type="OrthoDB" id="3176171at2759"/>
<evidence type="ECO:0000256" key="9">
    <source>
        <dbReference type="ARBA" id="ARBA00046159"/>
    </source>
</evidence>
<dbReference type="InterPro" id="IPR036961">
    <property type="entry name" value="Kinesin_motor_dom_sf"/>
</dbReference>
<evidence type="ECO:0000256" key="5">
    <source>
        <dbReference type="ARBA" id="ARBA00022840"/>
    </source>
</evidence>
<keyword evidence="5 11" id="KW-0067">ATP-binding</keyword>
<keyword evidence="6 11" id="KW-0505">Motor protein</keyword>
<dbReference type="Pfam" id="PF00225">
    <property type="entry name" value="Kinesin"/>
    <property type="match status" value="1"/>
</dbReference>
<dbReference type="Gene3D" id="3.40.850.10">
    <property type="entry name" value="Kinesin motor domain"/>
    <property type="match status" value="1"/>
</dbReference>
<organism evidence="14 15">
    <name type="scientific">Kingdonia uniflora</name>
    <dbReference type="NCBI Taxonomy" id="39325"/>
    <lineage>
        <taxon>Eukaryota</taxon>
        <taxon>Viridiplantae</taxon>
        <taxon>Streptophyta</taxon>
        <taxon>Embryophyta</taxon>
        <taxon>Tracheophyta</taxon>
        <taxon>Spermatophyta</taxon>
        <taxon>Magnoliopsida</taxon>
        <taxon>Ranunculales</taxon>
        <taxon>Circaeasteraceae</taxon>
        <taxon>Kingdonia</taxon>
    </lineage>
</organism>
<dbReference type="GO" id="GO:0051231">
    <property type="term" value="P:spindle elongation"/>
    <property type="evidence" value="ECO:0007669"/>
    <property type="project" value="TreeGrafter"/>
</dbReference>
<dbReference type="SMART" id="SM00129">
    <property type="entry name" value="KISc"/>
    <property type="match status" value="1"/>
</dbReference>
<keyword evidence="2" id="KW-0963">Cytoplasm</keyword>
<evidence type="ECO:0000256" key="3">
    <source>
        <dbReference type="ARBA" id="ARBA00022701"/>
    </source>
</evidence>
<dbReference type="InterPro" id="IPR027417">
    <property type="entry name" value="P-loop_NTPase"/>
</dbReference>
<protein>
    <recommendedName>
        <fullName evidence="11">Kinesin-like protein</fullName>
    </recommendedName>
</protein>
<name>A0A7J7NAT2_9MAGN</name>
<evidence type="ECO:0000256" key="2">
    <source>
        <dbReference type="ARBA" id="ARBA00022490"/>
    </source>
</evidence>
<dbReference type="GO" id="GO:0072686">
    <property type="term" value="C:mitotic spindle"/>
    <property type="evidence" value="ECO:0007669"/>
    <property type="project" value="TreeGrafter"/>
</dbReference>
<gene>
    <name evidence="14" type="ORF">GIB67_037526</name>
</gene>
<dbReference type="Proteomes" id="UP000541444">
    <property type="component" value="Unassembled WGS sequence"/>
</dbReference>
<dbReference type="EMBL" id="JACGCM010000932">
    <property type="protein sequence ID" value="KAF6164369.1"/>
    <property type="molecule type" value="Genomic_DNA"/>
</dbReference>
<dbReference type="SUPFAM" id="SSF52540">
    <property type="entry name" value="P-loop containing nucleoside triphosphate hydrolases"/>
    <property type="match status" value="1"/>
</dbReference>
<evidence type="ECO:0000259" key="13">
    <source>
        <dbReference type="PROSITE" id="PS50067"/>
    </source>
</evidence>
<dbReference type="PROSITE" id="PS00411">
    <property type="entry name" value="KINESIN_MOTOR_1"/>
    <property type="match status" value="1"/>
</dbReference>
<comment type="function">
    <text evidence="9">Responsible for microtubule translocation. May be important for the organization of phragmoplast-specific arrays of microtubules. Plays an essential role in stabilizing the mitotic spindle. Required during mitotic cytokinesis.</text>
</comment>
<evidence type="ECO:0000313" key="15">
    <source>
        <dbReference type="Proteomes" id="UP000541444"/>
    </source>
</evidence>
<dbReference type="GO" id="GO:0090307">
    <property type="term" value="P:mitotic spindle assembly"/>
    <property type="evidence" value="ECO:0007669"/>
    <property type="project" value="TreeGrafter"/>
</dbReference>
<dbReference type="PANTHER" id="PTHR47970:SF32">
    <property type="entry name" value="KINESIN-LIKE PROTEIN KIN-5B"/>
    <property type="match status" value="1"/>
</dbReference>
<proteinExistence type="inferred from homology"/>
<keyword evidence="4 11" id="KW-0547">Nucleotide-binding</keyword>
<feature type="compositionally biased region" description="Low complexity" evidence="12">
    <location>
        <begin position="841"/>
        <end position="851"/>
    </location>
</feature>
<dbReference type="PRINTS" id="PR00380">
    <property type="entry name" value="KINESINHEAVY"/>
</dbReference>
<keyword evidence="3 11" id="KW-0493">Microtubule</keyword>
<comment type="subcellular location">
    <subcellularLocation>
        <location evidence="1">Cytoplasm</location>
        <location evidence="1">Cytoskeleton</location>
        <location evidence="1">Spindle</location>
    </subcellularLocation>
</comment>
<evidence type="ECO:0000256" key="6">
    <source>
        <dbReference type="ARBA" id="ARBA00023175"/>
    </source>
</evidence>
<evidence type="ECO:0000256" key="4">
    <source>
        <dbReference type="ARBA" id="ARBA00022741"/>
    </source>
</evidence>
<comment type="similarity">
    <text evidence="8">Belongs to the TRAFAC class myosin-kinesin ATPase superfamily. Kinesin family. KIN-5/BimC subfamily.</text>
</comment>
<evidence type="ECO:0000256" key="1">
    <source>
        <dbReference type="ARBA" id="ARBA00004186"/>
    </source>
</evidence>
<comment type="caution">
    <text evidence="10">Lacks conserved residue(s) required for the propagation of feature annotation.</text>
</comment>
<dbReference type="InterPro" id="IPR047149">
    <property type="entry name" value="KIF11-like"/>
</dbReference>
<evidence type="ECO:0000313" key="14">
    <source>
        <dbReference type="EMBL" id="KAF6164369.1"/>
    </source>
</evidence>
<evidence type="ECO:0000256" key="7">
    <source>
        <dbReference type="ARBA" id="ARBA00023212"/>
    </source>
</evidence>
<feature type="region of interest" description="Disordered" evidence="12">
    <location>
        <begin position="834"/>
        <end position="867"/>
    </location>
</feature>
<dbReference type="InterPro" id="IPR001752">
    <property type="entry name" value="Kinesin_motor_dom"/>
</dbReference>
<dbReference type="GO" id="GO:0007018">
    <property type="term" value="P:microtubule-based movement"/>
    <property type="evidence" value="ECO:0007669"/>
    <property type="project" value="InterPro"/>
</dbReference>
<feature type="domain" description="Kinesin motor" evidence="13">
    <location>
        <begin position="1"/>
        <end position="209"/>
    </location>
</feature>
<accession>A0A7J7NAT2</accession>
<evidence type="ECO:0000256" key="8">
    <source>
        <dbReference type="ARBA" id="ARBA00034704"/>
    </source>
</evidence>
<dbReference type="AlphaFoldDB" id="A0A7J7NAT2"/>
<evidence type="ECO:0000256" key="12">
    <source>
        <dbReference type="SAM" id="MobiDB-lite"/>
    </source>
</evidence>
<keyword evidence="7" id="KW-0206">Cytoskeleton</keyword>
<dbReference type="GO" id="GO:0008017">
    <property type="term" value="F:microtubule binding"/>
    <property type="evidence" value="ECO:0007669"/>
    <property type="project" value="InterPro"/>
</dbReference>
<evidence type="ECO:0000256" key="10">
    <source>
        <dbReference type="PROSITE-ProRule" id="PRU00283"/>
    </source>
</evidence>
<comment type="caution">
    <text evidence="14">The sequence shown here is derived from an EMBL/GenBank/DDBJ whole genome shotgun (WGS) entry which is preliminary data.</text>
</comment>
<dbReference type="InterPro" id="IPR019821">
    <property type="entry name" value="Kinesin_motor_CS"/>
</dbReference>
<dbReference type="PROSITE" id="PS50067">
    <property type="entry name" value="KINESIN_MOTOR_2"/>
    <property type="match status" value="1"/>
</dbReference>
<sequence length="867" mass="97928">MKVTFLELYNEELTDLLATEDSTKPMEDKQRKPISLMEDGKGGVIVRGLEEEVVYSANEIYTLLERGSAKRRTVDTLLNKHSSRSHSVFSITIHVKEATVDDEDLIKCGKLNLVDLAGSENISRSGARESRAREAGEINKSLLTLGRVINALVEHSAHVPYRDSKLTRLLRDSLGGKTKTCIIATISPSPHSLEETLSTLDYAYRAKSIKNKPEVNQKISKTILLKDLYLEMEKMKQDVRAAREKNGVYIPHERFVQDEVEKKAMFLKIEQLEIDLDLKGKTVDKFRELYLTEQESRLDLQSKLDECKINLDSCNKSLQELQVSHKIAISTLKEKEFIISNLLHSENSILERAKELCSGLSNASEDITALYSKIDHKNKKETENHRLVMNFGSQLDRSLRSLHETVLVSVYQQQQQLQCVEEHMCSFLASKCDVSRVLESRIEKIRSTYTSGVRVMKELDDTLQKKSSSNLEQIKSTICAQTMAVENFLITAVSKSEEIIRDIKNSLDEQKQLATLSAQQQEEGLQRSLVSTQVISEATTDFFNDLCYHSSKFLTTIEQNFTESSQKLSAFEKIFQEQSAREEKLAVEKIAAILRTLTSNKTYMVSKAMRNMDTENTEVKIMLEQEMVNIQNISADARKEWKGYIEKVESQFVDDTFSAAETKAAIESNFQECSNKVDSSRKHWEDAQLSINQLIKCNTAEIESIVADKCSGNQVAFEKFVSVSLSTDAKFNSRACDLLTTVNESLQLDHEAIKEIESLSHLSLDQLISVQDNHGEGISGIRNNADQCLRKEYSVDDPTSRTPEKRTIAVPTLASIEELRTPALDELVANMRSSTKNAGGKIQQKQQHKQQTCTVSPNRAPFASVNL</sequence>
<dbReference type="PANTHER" id="PTHR47970">
    <property type="entry name" value="KINESIN-LIKE PROTEIN KIF11"/>
    <property type="match status" value="1"/>
</dbReference>
<keyword evidence="15" id="KW-1185">Reference proteome</keyword>